<dbReference type="SUPFAM" id="SSF51366">
    <property type="entry name" value="Ribulose-phoshate binding barrel"/>
    <property type="match status" value="1"/>
</dbReference>
<dbReference type="GO" id="GO:0004640">
    <property type="term" value="F:phosphoribosylanthranilate isomerase activity"/>
    <property type="evidence" value="ECO:0007669"/>
    <property type="project" value="UniProtKB-UniRule"/>
</dbReference>
<evidence type="ECO:0000256" key="4">
    <source>
        <dbReference type="ARBA" id="ARBA00022272"/>
    </source>
</evidence>
<dbReference type="Pfam" id="PF00697">
    <property type="entry name" value="PRAI"/>
    <property type="match status" value="1"/>
</dbReference>
<dbReference type="Gene3D" id="3.20.20.70">
    <property type="entry name" value="Aldolase class I"/>
    <property type="match status" value="1"/>
</dbReference>
<comment type="pathway">
    <text evidence="2 9">Amino-acid biosynthesis; L-tryptophan biosynthesis; L-tryptophan from chorismate: step 3/5.</text>
</comment>
<dbReference type="EMBL" id="DVOB01000040">
    <property type="protein sequence ID" value="HIU95444.1"/>
    <property type="molecule type" value="Genomic_DNA"/>
</dbReference>
<feature type="domain" description="N-(5'phosphoribosyl) anthranilate isomerase (PRAI)" evidence="10">
    <location>
        <begin position="9"/>
        <end position="202"/>
    </location>
</feature>
<dbReference type="PANTHER" id="PTHR42894:SF1">
    <property type="entry name" value="N-(5'-PHOSPHORIBOSYL)ANTHRANILATE ISOMERASE"/>
    <property type="match status" value="1"/>
</dbReference>
<reference evidence="11" key="2">
    <citation type="journal article" date="2021" name="PeerJ">
        <title>Extensive microbial diversity within the chicken gut microbiome revealed by metagenomics and culture.</title>
        <authorList>
            <person name="Gilroy R."/>
            <person name="Ravi A."/>
            <person name="Getino M."/>
            <person name="Pursley I."/>
            <person name="Horton D.L."/>
            <person name="Alikhan N.F."/>
            <person name="Baker D."/>
            <person name="Gharbi K."/>
            <person name="Hall N."/>
            <person name="Watson M."/>
            <person name="Adriaenssens E.M."/>
            <person name="Foster-Nyarko E."/>
            <person name="Jarju S."/>
            <person name="Secka A."/>
            <person name="Antonio M."/>
            <person name="Oren A."/>
            <person name="Chaudhuri R.R."/>
            <person name="La Ragione R."/>
            <person name="Hildebrand F."/>
            <person name="Pallen M.J."/>
        </authorList>
    </citation>
    <scope>NUCLEOTIDE SEQUENCE</scope>
    <source>
        <strain evidence="11">ChiSjej4B22-8349</strain>
    </source>
</reference>
<keyword evidence="8 9" id="KW-0413">Isomerase</keyword>
<dbReference type="GO" id="GO:0000162">
    <property type="term" value="P:L-tryptophan biosynthetic process"/>
    <property type="evidence" value="ECO:0007669"/>
    <property type="project" value="UniProtKB-UniRule"/>
</dbReference>
<dbReference type="InterPro" id="IPR011060">
    <property type="entry name" value="RibuloseP-bd_barrel"/>
</dbReference>
<proteinExistence type="inferred from homology"/>
<reference evidence="11" key="1">
    <citation type="submission" date="2020-10" db="EMBL/GenBank/DDBJ databases">
        <authorList>
            <person name="Gilroy R."/>
        </authorList>
    </citation>
    <scope>NUCLEOTIDE SEQUENCE</scope>
    <source>
        <strain evidence="11">ChiSjej4B22-8349</strain>
    </source>
</reference>
<protein>
    <recommendedName>
        <fullName evidence="4 9">N-(5'-phosphoribosyl)anthranilate isomerase</fullName>
        <shortName evidence="9">PRAI</shortName>
        <ecNumber evidence="3 9">5.3.1.24</ecNumber>
    </recommendedName>
</protein>
<evidence type="ECO:0000256" key="2">
    <source>
        <dbReference type="ARBA" id="ARBA00004664"/>
    </source>
</evidence>
<comment type="caution">
    <text evidence="11">The sequence shown here is derived from an EMBL/GenBank/DDBJ whole genome shotgun (WGS) entry which is preliminary data.</text>
</comment>
<dbReference type="Proteomes" id="UP000824130">
    <property type="component" value="Unassembled WGS sequence"/>
</dbReference>
<comment type="catalytic activity">
    <reaction evidence="1 9">
        <text>N-(5-phospho-beta-D-ribosyl)anthranilate = 1-(2-carboxyphenylamino)-1-deoxy-D-ribulose 5-phosphate</text>
        <dbReference type="Rhea" id="RHEA:21540"/>
        <dbReference type="ChEBI" id="CHEBI:18277"/>
        <dbReference type="ChEBI" id="CHEBI:58613"/>
        <dbReference type="EC" id="5.3.1.24"/>
    </reaction>
</comment>
<keyword evidence="6 9" id="KW-0822">Tryptophan biosynthesis</keyword>
<dbReference type="InterPro" id="IPR013785">
    <property type="entry name" value="Aldolase_TIM"/>
</dbReference>
<dbReference type="InterPro" id="IPR044643">
    <property type="entry name" value="TrpF_fam"/>
</dbReference>
<comment type="similarity">
    <text evidence="9">Belongs to the TrpF family.</text>
</comment>
<evidence type="ECO:0000256" key="9">
    <source>
        <dbReference type="HAMAP-Rule" id="MF_00135"/>
    </source>
</evidence>
<dbReference type="HAMAP" id="MF_00135">
    <property type="entry name" value="PRAI"/>
    <property type="match status" value="1"/>
</dbReference>
<sequence length="223" mass="24027">MTGDRTVKIKICGLKRPEDIGYVNEALPDYAGFVVEVHGSRQSIDRDAVRKLSAGLDDRIIPIGVFVDAPPELPAGLLKEGIITVAQLHGCEDEKYIEQLREMTDGTAKIMKAFSVTSDRDIEAAWKCSADMILLDQGAGGTGKVFDWSLARGMGRSYFLAGGLGIGNLAEAIRILSPWAVDLSSGVETDGYKDRRKISEAVAIVRGAVREADGESGGNDERK</sequence>
<keyword evidence="5 9" id="KW-0028">Amino-acid biosynthesis</keyword>
<evidence type="ECO:0000256" key="6">
    <source>
        <dbReference type="ARBA" id="ARBA00022822"/>
    </source>
</evidence>
<evidence type="ECO:0000259" key="10">
    <source>
        <dbReference type="Pfam" id="PF00697"/>
    </source>
</evidence>
<evidence type="ECO:0000256" key="1">
    <source>
        <dbReference type="ARBA" id="ARBA00001164"/>
    </source>
</evidence>
<evidence type="ECO:0000256" key="5">
    <source>
        <dbReference type="ARBA" id="ARBA00022605"/>
    </source>
</evidence>
<accession>A0A9D1N5D4</accession>
<dbReference type="AlphaFoldDB" id="A0A9D1N5D4"/>
<name>A0A9D1N5D4_9FIRM</name>
<evidence type="ECO:0000256" key="3">
    <source>
        <dbReference type="ARBA" id="ARBA00012572"/>
    </source>
</evidence>
<dbReference type="CDD" id="cd00405">
    <property type="entry name" value="PRAI"/>
    <property type="match status" value="1"/>
</dbReference>
<evidence type="ECO:0000256" key="7">
    <source>
        <dbReference type="ARBA" id="ARBA00023141"/>
    </source>
</evidence>
<organism evidence="11 12">
    <name type="scientific">Candidatus Allocopromorpha excrementipullorum</name>
    <dbReference type="NCBI Taxonomy" id="2840743"/>
    <lineage>
        <taxon>Bacteria</taxon>
        <taxon>Bacillati</taxon>
        <taxon>Bacillota</taxon>
        <taxon>Clostridia</taxon>
        <taxon>Eubacteriales</taxon>
        <taxon>Eubacteriaceae</taxon>
        <taxon>Eubacteriaceae incertae sedis</taxon>
        <taxon>Candidatus Allocopromorpha</taxon>
    </lineage>
</organism>
<evidence type="ECO:0000256" key="8">
    <source>
        <dbReference type="ARBA" id="ARBA00023235"/>
    </source>
</evidence>
<dbReference type="InterPro" id="IPR001240">
    <property type="entry name" value="PRAI_dom"/>
</dbReference>
<gene>
    <name evidence="9" type="primary">trpF</name>
    <name evidence="11" type="ORF">IAD25_01850</name>
</gene>
<dbReference type="EC" id="5.3.1.24" evidence="3 9"/>
<evidence type="ECO:0000313" key="11">
    <source>
        <dbReference type="EMBL" id="HIU95444.1"/>
    </source>
</evidence>
<keyword evidence="7 9" id="KW-0057">Aromatic amino acid biosynthesis</keyword>
<dbReference type="PANTHER" id="PTHR42894">
    <property type="entry name" value="N-(5'-PHOSPHORIBOSYL)ANTHRANILATE ISOMERASE"/>
    <property type="match status" value="1"/>
</dbReference>
<evidence type="ECO:0000313" key="12">
    <source>
        <dbReference type="Proteomes" id="UP000824130"/>
    </source>
</evidence>